<sequence length="196" mass="20700">MDPVRGTPQRVIVMQFNPDTLQRSLAPKAAGDEQQGDRTEALRLTGPAVETIKFEADIDATDQFEVSAPNGIHPQLAALESLINPPAARIRGNQQLAALGTLEISPVEAPLTLFVWGSKRVLPVRLTELSITETGFDVALNPIMATVSVGLRVLSSSDLPTGHRGADLYLAHLAQKEQLAGGAAAGRIQALGIAGI</sequence>
<proteinExistence type="predicted"/>
<dbReference type="EMBL" id="CP127295">
    <property type="protein sequence ID" value="WIX99171.1"/>
    <property type="molecule type" value="Genomic_DNA"/>
</dbReference>
<keyword evidence="2" id="KW-1185">Reference proteome</keyword>
<evidence type="ECO:0000313" key="1">
    <source>
        <dbReference type="EMBL" id="WIX99171.1"/>
    </source>
</evidence>
<name>A0A9Y2JKY7_9PSEU</name>
<dbReference type="Proteomes" id="UP001239397">
    <property type="component" value="Chromosome"/>
</dbReference>
<dbReference type="AlphaFoldDB" id="A0A9Y2JKY7"/>
<accession>A0A9Y2JKY7</accession>
<reference evidence="1 2" key="1">
    <citation type="submission" date="2023-06" db="EMBL/GenBank/DDBJ databases">
        <authorList>
            <person name="Oyuntsetseg B."/>
            <person name="Kim S.B."/>
        </authorList>
    </citation>
    <scope>NUCLEOTIDE SEQUENCE [LARGE SCALE GENOMIC DNA]</scope>
    <source>
        <strain evidence="1 2">4-36</strain>
    </source>
</reference>
<dbReference type="RefSeq" id="WP_285995654.1">
    <property type="nucleotide sequence ID" value="NZ_CP127295.1"/>
</dbReference>
<dbReference type="KEGG" id="amog:QRX60_34685"/>
<protein>
    <submittedName>
        <fullName evidence="1">Uncharacterized protein</fullName>
    </submittedName>
</protein>
<organism evidence="1 2">
    <name type="scientific">Amycolatopsis mongoliensis</name>
    <dbReference type="NCBI Taxonomy" id="715475"/>
    <lineage>
        <taxon>Bacteria</taxon>
        <taxon>Bacillati</taxon>
        <taxon>Actinomycetota</taxon>
        <taxon>Actinomycetes</taxon>
        <taxon>Pseudonocardiales</taxon>
        <taxon>Pseudonocardiaceae</taxon>
        <taxon>Amycolatopsis</taxon>
    </lineage>
</organism>
<gene>
    <name evidence="1" type="ORF">QRX60_34685</name>
</gene>
<evidence type="ECO:0000313" key="2">
    <source>
        <dbReference type="Proteomes" id="UP001239397"/>
    </source>
</evidence>